<dbReference type="RefSeq" id="WP_413271312.1">
    <property type="nucleotide sequence ID" value="NZ_JBHFNQ010000116.1"/>
</dbReference>
<dbReference type="InterPro" id="IPR001789">
    <property type="entry name" value="Sig_transdc_resp-reg_receiver"/>
</dbReference>
<dbReference type="Proteomes" id="UP001576774">
    <property type="component" value="Unassembled WGS sequence"/>
</dbReference>
<dbReference type="SUPFAM" id="SSF52172">
    <property type="entry name" value="CheY-like"/>
    <property type="match status" value="1"/>
</dbReference>
<gene>
    <name evidence="3" type="ORF">ACE1CC_15390</name>
</gene>
<keyword evidence="4" id="KW-1185">Reference proteome</keyword>
<dbReference type="EMBL" id="JBHFNQ010000116">
    <property type="protein sequence ID" value="MFB2878235.1"/>
    <property type="molecule type" value="Genomic_DNA"/>
</dbReference>
<dbReference type="PROSITE" id="PS50110">
    <property type="entry name" value="RESPONSE_REGULATORY"/>
    <property type="match status" value="1"/>
</dbReference>
<evidence type="ECO:0000256" key="1">
    <source>
        <dbReference type="PROSITE-ProRule" id="PRU00169"/>
    </source>
</evidence>
<accession>A0ABV4X617</accession>
<dbReference type="InterPro" id="IPR052893">
    <property type="entry name" value="TCS_response_regulator"/>
</dbReference>
<dbReference type="InterPro" id="IPR011006">
    <property type="entry name" value="CheY-like_superfamily"/>
</dbReference>
<dbReference type="Gene3D" id="3.40.50.2300">
    <property type="match status" value="1"/>
</dbReference>
<dbReference type="SMART" id="SM00448">
    <property type="entry name" value="REC"/>
    <property type="match status" value="1"/>
</dbReference>
<feature type="modified residue" description="4-aspartylphosphate" evidence="1">
    <location>
        <position position="69"/>
    </location>
</feature>
<evidence type="ECO:0000313" key="4">
    <source>
        <dbReference type="Proteomes" id="UP001576774"/>
    </source>
</evidence>
<keyword evidence="1" id="KW-0597">Phosphoprotein</keyword>
<evidence type="ECO:0000313" key="3">
    <source>
        <dbReference type="EMBL" id="MFB2878235.1"/>
    </source>
</evidence>
<protein>
    <submittedName>
        <fullName evidence="3">Response regulator</fullName>
    </submittedName>
</protein>
<reference evidence="3 4" key="1">
    <citation type="submission" date="2024-09" db="EMBL/GenBank/DDBJ databases">
        <title>Floridaenema gen nov. (Aerosakkonemataceae, Aerosakkonematales ord. nov., Cyanobacteria) from benthic tropical and subtropical fresh waters, with the description of four new species.</title>
        <authorList>
            <person name="Moretto J.A."/>
            <person name="Berthold D.E."/>
            <person name="Lefler F.W."/>
            <person name="Huang I.-S."/>
            <person name="Laughinghouse H. IV."/>
        </authorList>
    </citation>
    <scope>NUCLEOTIDE SEQUENCE [LARGE SCALE GENOMIC DNA]</scope>
    <source>
        <strain evidence="3 4">BLCC-F46</strain>
    </source>
</reference>
<feature type="domain" description="Response regulatory" evidence="2">
    <location>
        <begin position="8"/>
        <end position="136"/>
    </location>
</feature>
<sequence length="151" mass="17389">MNTSTNQSFLVVEDSDEDFFAFERILKKLSVTQAIYRCSDGDEALDFLYHRGQYTDPEKAPRPSIILLDLNLPGIDGRDVLAQIKQDRHLNMIPVVVFTTSSNPKDVEICYQQGVNSYIIKPINVNKLMRSIQLLIEYWFEANTLPEFVNK</sequence>
<comment type="caution">
    <text evidence="3">The sequence shown here is derived from an EMBL/GenBank/DDBJ whole genome shotgun (WGS) entry which is preliminary data.</text>
</comment>
<evidence type="ECO:0000259" key="2">
    <source>
        <dbReference type="PROSITE" id="PS50110"/>
    </source>
</evidence>
<dbReference type="PANTHER" id="PTHR44520">
    <property type="entry name" value="RESPONSE REGULATOR RCP1-RELATED"/>
    <property type="match status" value="1"/>
</dbReference>
<organism evidence="3 4">
    <name type="scientific">Floridaenema aerugineum BLCC-F46</name>
    <dbReference type="NCBI Taxonomy" id="3153654"/>
    <lineage>
        <taxon>Bacteria</taxon>
        <taxon>Bacillati</taxon>
        <taxon>Cyanobacteriota</taxon>
        <taxon>Cyanophyceae</taxon>
        <taxon>Oscillatoriophycideae</taxon>
        <taxon>Aerosakkonematales</taxon>
        <taxon>Aerosakkonemataceae</taxon>
        <taxon>Floridanema</taxon>
        <taxon>Floridanema aerugineum</taxon>
    </lineage>
</organism>
<name>A0ABV4X617_9CYAN</name>
<dbReference type="Pfam" id="PF00072">
    <property type="entry name" value="Response_reg"/>
    <property type="match status" value="1"/>
</dbReference>
<dbReference type="CDD" id="cd17557">
    <property type="entry name" value="REC_Rcp-like"/>
    <property type="match status" value="1"/>
</dbReference>
<proteinExistence type="predicted"/>